<dbReference type="GO" id="GO:0009847">
    <property type="term" value="P:spore germination"/>
    <property type="evidence" value="ECO:0007669"/>
    <property type="project" value="InterPro"/>
</dbReference>
<sequence length="513" mass="57541">GNVISPAKAGRAAGSAILFAGLLFAVLYEILLGVFGRVTVSELEFPAVSLMSMVTLPGGFLHRQDALMVGVWFFTLFALICSSMYYSCQCMEKFRGKSVLWCEIPVKKWILLLCGVLVYAVSYGCYLHPETFAALLERFFWYLTPVYLLIPFLRRLLTSRRGRKRAKGALAAGILCLCVGLNFSGCSVVELEDRSFPMLIALDEAEDGCRLIYKFQDLSEVTSGDSKKNGGSEQDVSGGSFYEAMERYQEENGKYMDLNHVKVILLGRAFLENDRLYEDFLTVLADSPEISKNILVFVTEDAKALTDLGDEMEENLGTYLEGMLQGNPDMSDRHQVTLGTILNDWQDGRRNLLVPHLSAEEKLPVIDGCYVISGGTPAGEISEEAGELAGIFQGKTKVLRENLSDRCHVAVEDLAVTYEFQRTDRILCRVKVTGKASQEGSARVSEERLEQYVKERLEETVGACLRERRLDLTDSFDRLSLFDRELAVEYQGRMQDWQESLVLDFDVDLDLVE</sequence>
<feature type="non-terminal residue" evidence="3">
    <location>
        <position position="1"/>
    </location>
</feature>
<feature type="transmembrane region" description="Helical" evidence="1">
    <location>
        <begin position="109"/>
        <end position="127"/>
    </location>
</feature>
<reference evidence="3" key="1">
    <citation type="submission" date="2020-10" db="EMBL/GenBank/DDBJ databases">
        <authorList>
            <person name="Gilroy R."/>
        </authorList>
    </citation>
    <scope>NUCLEOTIDE SEQUENCE</scope>
    <source>
        <strain evidence="3">ChiSjej5B23-6657</strain>
    </source>
</reference>
<dbReference type="InterPro" id="IPR004761">
    <property type="entry name" value="Spore_GerAB"/>
</dbReference>
<evidence type="ECO:0000256" key="1">
    <source>
        <dbReference type="SAM" id="Phobius"/>
    </source>
</evidence>
<name>A0A9D1EAU6_9FIRM</name>
<dbReference type="InterPro" id="IPR057336">
    <property type="entry name" value="GerAC_N"/>
</dbReference>
<keyword evidence="1" id="KW-0472">Membrane</keyword>
<keyword evidence="1" id="KW-1133">Transmembrane helix</keyword>
<keyword evidence="1" id="KW-0812">Transmembrane</keyword>
<dbReference type="GO" id="GO:0016020">
    <property type="term" value="C:membrane"/>
    <property type="evidence" value="ECO:0007669"/>
    <property type="project" value="InterPro"/>
</dbReference>
<accession>A0A9D1EAU6</accession>
<dbReference type="PANTHER" id="PTHR35789:SF1">
    <property type="entry name" value="SPORE GERMINATION PROTEIN B3"/>
    <property type="match status" value="1"/>
</dbReference>
<dbReference type="EMBL" id="DVHM01000150">
    <property type="protein sequence ID" value="HIR71427.1"/>
    <property type="molecule type" value="Genomic_DNA"/>
</dbReference>
<dbReference type="InterPro" id="IPR008844">
    <property type="entry name" value="Spore_GerAC-like"/>
</dbReference>
<feature type="domain" description="Spore germination protein N-terminal" evidence="2">
    <location>
        <begin position="189"/>
        <end position="358"/>
    </location>
</feature>
<organism evidence="3 4">
    <name type="scientific">Candidatus Pullilachnospira gallistercoris</name>
    <dbReference type="NCBI Taxonomy" id="2840911"/>
    <lineage>
        <taxon>Bacteria</taxon>
        <taxon>Bacillati</taxon>
        <taxon>Bacillota</taxon>
        <taxon>Clostridia</taxon>
        <taxon>Lachnospirales</taxon>
        <taxon>Lachnospiraceae</taxon>
        <taxon>Lachnospiraceae incertae sedis</taxon>
        <taxon>Candidatus Pullilachnospira</taxon>
    </lineage>
</organism>
<dbReference type="Pfam" id="PF25198">
    <property type="entry name" value="Spore_GerAC_N"/>
    <property type="match status" value="1"/>
</dbReference>
<feature type="transmembrane region" description="Helical" evidence="1">
    <location>
        <begin position="169"/>
        <end position="191"/>
    </location>
</feature>
<dbReference type="Proteomes" id="UP000823912">
    <property type="component" value="Unassembled WGS sequence"/>
</dbReference>
<feature type="transmembrane region" description="Helical" evidence="1">
    <location>
        <begin position="67"/>
        <end position="88"/>
    </location>
</feature>
<protein>
    <submittedName>
        <fullName evidence="3">GerAB/ArcD/ProY family transporter</fullName>
    </submittedName>
</protein>
<evidence type="ECO:0000313" key="4">
    <source>
        <dbReference type="Proteomes" id="UP000823912"/>
    </source>
</evidence>
<feature type="transmembrane region" description="Helical" evidence="1">
    <location>
        <begin position="139"/>
        <end position="157"/>
    </location>
</feature>
<evidence type="ECO:0000259" key="2">
    <source>
        <dbReference type="Pfam" id="PF25198"/>
    </source>
</evidence>
<gene>
    <name evidence="3" type="ORF">IAA55_09110</name>
</gene>
<dbReference type="PANTHER" id="PTHR35789">
    <property type="entry name" value="SPORE GERMINATION PROTEIN B3"/>
    <property type="match status" value="1"/>
</dbReference>
<dbReference type="Pfam" id="PF03845">
    <property type="entry name" value="Spore_permease"/>
    <property type="match status" value="1"/>
</dbReference>
<proteinExistence type="predicted"/>
<feature type="transmembrane region" description="Helical" evidence="1">
    <location>
        <begin position="12"/>
        <end position="31"/>
    </location>
</feature>
<comment type="caution">
    <text evidence="3">The sequence shown here is derived from an EMBL/GenBank/DDBJ whole genome shotgun (WGS) entry which is preliminary data.</text>
</comment>
<reference evidence="3" key="2">
    <citation type="journal article" date="2021" name="PeerJ">
        <title>Extensive microbial diversity within the chicken gut microbiome revealed by metagenomics and culture.</title>
        <authorList>
            <person name="Gilroy R."/>
            <person name="Ravi A."/>
            <person name="Getino M."/>
            <person name="Pursley I."/>
            <person name="Horton D.L."/>
            <person name="Alikhan N.F."/>
            <person name="Baker D."/>
            <person name="Gharbi K."/>
            <person name="Hall N."/>
            <person name="Watson M."/>
            <person name="Adriaenssens E.M."/>
            <person name="Foster-Nyarko E."/>
            <person name="Jarju S."/>
            <person name="Secka A."/>
            <person name="Antonio M."/>
            <person name="Oren A."/>
            <person name="Chaudhuri R.R."/>
            <person name="La Ragione R."/>
            <person name="Hildebrand F."/>
            <person name="Pallen M.J."/>
        </authorList>
    </citation>
    <scope>NUCLEOTIDE SEQUENCE</scope>
    <source>
        <strain evidence="3">ChiSjej5B23-6657</strain>
    </source>
</reference>
<evidence type="ECO:0000313" key="3">
    <source>
        <dbReference type="EMBL" id="HIR71427.1"/>
    </source>
</evidence>
<dbReference type="AlphaFoldDB" id="A0A9D1EAU6"/>